<feature type="region of interest" description="Disordered" evidence="1">
    <location>
        <begin position="202"/>
        <end position="222"/>
    </location>
</feature>
<feature type="compositionally biased region" description="Polar residues" evidence="1">
    <location>
        <begin position="206"/>
        <end position="218"/>
    </location>
</feature>
<evidence type="ECO:0000256" key="1">
    <source>
        <dbReference type="SAM" id="MobiDB-lite"/>
    </source>
</evidence>
<dbReference type="RefSeq" id="XP_069196390.1">
    <property type="nucleotide sequence ID" value="XM_069341116.1"/>
</dbReference>
<accession>A0ABR3P1W8</accession>
<sequence length="1148" mass="127514">MCAMSSPTREINQRPRRRRRLDIAGSVSDSNSDRHTQVTSSPEMDPARPTLYVAGVDAESRAEHQHSAPPIAVHDAGSYSRPSIPLDAIMPEDHLVLESMDSAFGRHYDPSDHNVDSDDEDLYEAHQHTPLAATDHASAAAVNNSIGQGPRNIPRTLRRRITQRFNVPPVLFLYDIQDLESTKPQGGAPSVIKSARCLPLKRESNAHTSRSTTSSPNYTVHPDHATSMELRLSSASRARWVPGELPVELFEAITQHLSRDDIKSMRLVSKEFERGVSHSLFNTVVVPFNTELYEMIEQDRCIKRDLDGKGSVDDQGSSFANMKLHWKNAREDAEDKVYKGHGLRVFEGFGSHIRRFGMSFEIREDSLSNPPQKKALDQLNSYFGSYDWPTTEYTRFEKLAGLERTADETSQMKLAFSYLHEVRHLALSLDSGLGWMSGPDKSMRSRILQRDPPVFGDSSHGVLSAQQKQREYLWDILDSSYSNVGKADELIEGRLQFCGLASSPSNIQALSENAYQNTNMWANLDPKILDSMDNDGPGSDDANHKPPTGLLYVKVDRHEPLGSPPPFIEDVETRLVSPDMFANCLAEADSGTRVNKPFAPANLDKHQKEWLLEAEWAQKAFLISYMLAIVDNGPVFSNVTTLNLARISSRHVPLLYRHDFWGALPSLGDLTVAVTPDWRTIEQDEAGFVETVDVKPSKAHYAFYTLLKDYIGIRRSIKKINFGWAAGGEHEEGCYGRNNHILPAPITLLPSTVQFTENDQDMLTLAHVEHLTLSNCWLSPPSLVNFVKNLKTAAVKGITFDSVSLTAHPRFTVANGGNQNAVYGQAAWLPLWGFQPGVTLAQPYVHTPAAAQQFAALFWQGPQEGQPHPVWAQTMLQQMQHMMTQNGIHNNQLGRMWSNHPAGMTLGQIAQTLGMLAGGRVLGGGVPGGFWPGRRDTTGIVGSNRRQDWQGLGRQELHQTAGGGGGPAAATVVPLLPGQDPEGSPQWYEGHQEGSWVDVIDQISPGPTLKMYRPSEEFDTAAPQGRTKLHSIAFNSCGYVLLQNAPFDQTAFEGMMSQRFTSTYFMRRRSALQSAMLSSTDRYLGRIVQHMLEREQNALLFAWGMRMGWDNVKKTEEAEYDGCLPGGTGRFSGSVHKGYRLGLAADSH</sequence>
<dbReference type="GeneID" id="95973886"/>
<dbReference type="Proteomes" id="UP001562354">
    <property type="component" value="Unassembled WGS sequence"/>
</dbReference>
<reference evidence="2 3" key="1">
    <citation type="submission" date="2024-07" db="EMBL/GenBank/DDBJ databases">
        <title>Draft sequence of the Neodothiora populina.</title>
        <authorList>
            <person name="Drown D.D."/>
            <person name="Schuette U.S."/>
            <person name="Buechlein A.B."/>
            <person name="Rusch D.R."/>
            <person name="Winton L.W."/>
            <person name="Adams G.A."/>
        </authorList>
    </citation>
    <scope>NUCLEOTIDE SEQUENCE [LARGE SCALE GENOMIC DNA]</scope>
    <source>
        <strain evidence="2 3">CPC 39397</strain>
    </source>
</reference>
<proteinExistence type="predicted"/>
<protein>
    <recommendedName>
        <fullName evidence="4">F-box domain-containing protein</fullName>
    </recommendedName>
</protein>
<feature type="region of interest" description="Disordered" evidence="1">
    <location>
        <begin position="1"/>
        <end position="49"/>
    </location>
</feature>
<gene>
    <name evidence="2" type="ORF">AAFC00_000183</name>
</gene>
<organism evidence="2 3">
    <name type="scientific">Neodothiora populina</name>
    <dbReference type="NCBI Taxonomy" id="2781224"/>
    <lineage>
        <taxon>Eukaryota</taxon>
        <taxon>Fungi</taxon>
        <taxon>Dikarya</taxon>
        <taxon>Ascomycota</taxon>
        <taxon>Pezizomycotina</taxon>
        <taxon>Dothideomycetes</taxon>
        <taxon>Dothideomycetidae</taxon>
        <taxon>Dothideales</taxon>
        <taxon>Dothioraceae</taxon>
        <taxon>Neodothiora</taxon>
    </lineage>
</organism>
<keyword evidence="3" id="KW-1185">Reference proteome</keyword>
<evidence type="ECO:0000313" key="3">
    <source>
        <dbReference type="Proteomes" id="UP001562354"/>
    </source>
</evidence>
<feature type="compositionally biased region" description="Polar residues" evidence="1">
    <location>
        <begin position="1"/>
        <end position="10"/>
    </location>
</feature>
<evidence type="ECO:0000313" key="2">
    <source>
        <dbReference type="EMBL" id="KAL1296708.1"/>
    </source>
</evidence>
<dbReference type="EMBL" id="JBFMKM010000018">
    <property type="protein sequence ID" value="KAL1296708.1"/>
    <property type="molecule type" value="Genomic_DNA"/>
</dbReference>
<name>A0ABR3P1W8_9PEZI</name>
<evidence type="ECO:0008006" key="4">
    <source>
        <dbReference type="Google" id="ProtNLM"/>
    </source>
</evidence>
<comment type="caution">
    <text evidence="2">The sequence shown here is derived from an EMBL/GenBank/DDBJ whole genome shotgun (WGS) entry which is preliminary data.</text>
</comment>